<organism evidence="7 8">
    <name type="scientific">Lysobacter panacisoli</name>
    <dbReference type="NCBI Taxonomy" id="1255263"/>
    <lineage>
        <taxon>Bacteria</taxon>
        <taxon>Pseudomonadati</taxon>
        <taxon>Pseudomonadota</taxon>
        <taxon>Gammaproteobacteria</taxon>
        <taxon>Lysobacterales</taxon>
        <taxon>Lysobacteraceae</taxon>
        <taxon>Lysobacter</taxon>
    </lineage>
</organism>
<evidence type="ECO:0000256" key="2">
    <source>
        <dbReference type="ARBA" id="ARBA00022692"/>
    </source>
</evidence>
<dbReference type="InterPro" id="IPR052719">
    <property type="entry name" value="CvpA-like"/>
</dbReference>
<evidence type="ECO:0008006" key="9">
    <source>
        <dbReference type="Google" id="ProtNLM"/>
    </source>
</evidence>
<feature type="transmembrane region" description="Helical" evidence="6">
    <location>
        <begin position="105"/>
        <end position="126"/>
    </location>
</feature>
<dbReference type="RefSeq" id="WP_158982282.1">
    <property type="nucleotide sequence ID" value="NZ_BAABKY010000004.1"/>
</dbReference>
<dbReference type="Pfam" id="PF02674">
    <property type="entry name" value="Colicin_V"/>
    <property type="match status" value="1"/>
</dbReference>
<feature type="region of interest" description="Disordered" evidence="5">
    <location>
        <begin position="167"/>
        <end position="189"/>
    </location>
</feature>
<evidence type="ECO:0000313" key="7">
    <source>
        <dbReference type="EMBL" id="GAA5080734.1"/>
    </source>
</evidence>
<evidence type="ECO:0000256" key="5">
    <source>
        <dbReference type="SAM" id="MobiDB-lite"/>
    </source>
</evidence>
<gene>
    <name evidence="7" type="ORF">GCM10025759_30340</name>
</gene>
<evidence type="ECO:0000256" key="4">
    <source>
        <dbReference type="ARBA" id="ARBA00023136"/>
    </source>
</evidence>
<feature type="compositionally biased region" description="Low complexity" evidence="5">
    <location>
        <begin position="169"/>
        <end position="189"/>
    </location>
</feature>
<dbReference type="InterPro" id="IPR003825">
    <property type="entry name" value="Colicin-V_CvpA"/>
</dbReference>
<keyword evidence="3 6" id="KW-1133">Transmembrane helix</keyword>
<keyword evidence="2 6" id="KW-0812">Transmembrane</keyword>
<evidence type="ECO:0000256" key="6">
    <source>
        <dbReference type="SAM" id="Phobius"/>
    </source>
</evidence>
<dbReference type="PANTHER" id="PTHR36926:SF1">
    <property type="entry name" value="COLICIN V PRODUCTION PROTEIN"/>
    <property type="match status" value="1"/>
</dbReference>
<protein>
    <recommendedName>
        <fullName evidence="9">CvpA family protein</fullName>
    </recommendedName>
</protein>
<evidence type="ECO:0000313" key="8">
    <source>
        <dbReference type="Proteomes" id="UP001501083"/>
    </source>
</evidence>
<comment type="caution">
    <text evidence="7">The sequence shown here is derived from an EMBL/GenBank/DDBJ whole genome shotgun (WGS) entry which is preliminary data.</text>
</comment>
<feature type="transmembrane region" description="Helical" evidence="6">
    <location>
        <begin position="64"/>
        <end position="85"/>
    </location>
</feature>
<feature type="transmembrane region" description="Helical" evidence="6">
    <location>
        <begin position="31"/>
        <end position="52"/>
    </location>
</feature>
<reference evidence="8" key="1">
    <citation type="journal article" date="2019" name="Int. J. Syst. Evol. Microbiol.">
        <title>The Global Catalogue of Microorganisms (GCM) 10K type strain sequencing project: providing services to taxonomists for standard genome sequencing and annotation.</title>
        <authorList>
            <consortium name="The Broad Institute Genomics Platform"/>
            <consortium name="The Broad Institute Genome Sequencing Center for Infectious Disease"/>
            <person name="Wu L."/>
            <person name="Ma J."/>
        </authorList>
    </citation>
    <scope>NUCLEOTIDE SEQUENCE [LARGE SCALE GENOMIC DNA]</scope>
    <source>
        <strain evidence="8">JCM 19212</strain>
    </source>
</reference>
<sequence>MAAIDWVLLAVVAVSALFGLMRGFVGVLASLAAWVLAGWAAFRFGGDLALLLSSDADIGAGELFGGYALSFIAVLVVVGLVGWLVRKLVESVGLTGLDRTLGFALGIARGLFVGCALVLLLGLTAMPKEPQWQRSQVVPVFVPGAQWLRTWLPDWVAAQVDLDGRESSLPAPQAAPETEPALPAPVSEA</sequence>
<evidence type="ECO:0000256" key="3">
    <source>
        <dbReference type="ARBA" id="ARBA00022989"/>
    </source>
</evidence>
<proteinExistence type="predicted"/>
<comment type="subcellular location">
    <subcellularLocation>
        <location evidence="1">Membrane</location>
        <topology evidence="1">Multi-pass membrane protein</topology>
    </subcellularLocation>
</comment>
<keyword evidence="4 6" id="KW-0472">Membrane</keyword>
<name>A0ABP9LL57_9GAMM</name>
<dbReference type="Proteomes" id="UP001501083">
    <property type="component" value="Unassembled WGS sequence"/>
</dbReference>
<keyword evidence="8" id="KW-1185">Reference proteome</keyword>
<accession>A0ABP9LL57</accession>
<dbReference type="PANTHER" id="PTHR36926">
    <property type="entry name" value="COLICIN V PRODUCTION PROTEIN"/>
    <property type="match status" value="1"/>
</dbReference>
<dbReference type="EMBL" id="BAABKY010000004">
    <property type="protein sequence ID" value="GAA5080734.1"/>
    <property type="molecule type" value="Genomic_DNA"/>
</dbReference>
<evidence type="ECO:0000256" key="1">
    <source>
        <dbReference type="ARBA" id="ARBA00004141"/>
    </source>
</evidence>